<evidence type="ECO:0000313" key="3">
    <source>
        <dbReference type="Proteomes" id="UP000000872"/>
    </source>
</evidence>
<organismHost>
    <name type="scientific">Amsacta</name>
    <dbReference type="NCBI Taxonomy" id="340055"/>
</organismHost>
<accession>Q9EN01</accession>
<organism evidence="2 3">
    <name type="scientific">Amsacta moorei entomopoxvirus</name>
    <name type="common">AmEPV</name>
    <dbReference type="NCBI Taxonomy" id="28321"/>
    <lineage>
        <taxon>Viruses</taxon>
        <taxon>Varidnaviria</taxon>
        <taxon>Bamfordvirae</taxon>
        <taxon>Nucleocytoviricota</taxon>
        <taxon>Pokkesviricetes</taxon>
        <taxon>Chitovirales</taxon>
        <taxon>Poxviridae</taxon>
        <taxon>Entomopoxvirinae</taxon>
        <taxon>Betaentomopoxvirus</taxon>
    </lineage>
</organism>
<dbReference type="KEGG" id="vg:1494637"/>
<proteinExistence type="predicted"/>
<name>Q9EN01_AMEPV</name>
<keyword evidence="3" id="KW-1185">Reference proteome</keyword>
<dbReference type="EMBL" id="AF250284">
    <property type="protein sequence ID" value="AAG02753.1"/>
    <property type="molecule type" value="Genomic_DNA"/>
</dbReference>
<dbReference type="OrthoDB" id="14748at10239"/>
<dbReference type="RefSeq" id="NP_064829.1">
    <property type="nucleotide sequence ID" value="NC_002520.1"/>
</dbReference>
<dbReference type="GeneID" id="1494637"/>
<dbReference type="GO" id="GO:0008270">
    <property type="term" value="F:zinc ion binding"/>
    <property type="evidence" value="ECO:0007669"/>
    <property type="project" value="InterPro"/>
</dbReference>
<dbReference type="InterPro" id="IPR010507">
    <property type="entry name" value="Znf_MYM"/>
</dbReference>
<evidence type="ECO:0000259" key="1">
    <source>
        <dbReference type="Pfam" id="PF06467"/>
    </source>
</evidence>
<reference evidence="2 3" key="1">
    <citation type="journal article" date="2000" name="Virology">
        <title>Complete genomic sequence of the Amsacta moorei entomopoxvirus: analysis and comparison with other poxviruses.</title>
        <authorList>
            <person name="Bawden A.L."/>
            <person name="Glassberg K.J."/>
            <person name="Diggans J."/>
            <person name="Shaw R."/>
            <person name="Farmerie W."/>
            <person name="Moyer R.W."/>
        </authorList>
    </citation>
    <scope>NUCLEOTIDE SEQUENCE [LARGE SCALE GENOMIC DNA]</scope>
</reference>
<sequence>MFKTDLTNEEVSEAANKLIKNNTCNFYELKLENILDNIDLTNNCIYCNDVIKDKIIIDTNNIKVGYFCTITCKHIYYSIIRTIFNLPIHKIINFIPFFLLSEESKIKYKNIKNIINYYNYDDISIFSKYKDNNNIYTEFKLLINNKFIYLQESFEYISKSNNCIYCYSTNINDKIILEHNNGIIKGFCSIVCRDSISKQIYNTIMPIYKFSAYLVPFELIKNKKEFLNNINHIKNIDNLYGGYCHLTNNKTKVELFITN</sequence>
<gene>
    <name evidence="2" type="primary">AMV047</name>
</gene>
<dbReference type="Pfam" id="PF06467">
    <property type="entry name" value="zf-FCS"/>
    <property type="match status" value="1"/>
</dbReference>
<dbReference type="Proteomes" id="UP000000872">
    <property type="component" value="Segment"/>
</dbReference>
<evidence type="ECO:0000313" key="2">
    <source>
        <dbReference type="EMBL" id="AAG02753.1"/>
    </source>
</evidence>
<feature type="domain" description="MYM-type" evidence="1">
    <location>
        <begin position="41"/>
        <end position="76"/>
    </location>
</feature>
<protein>
    <submittedName>
        <fullName evidence="2">AMV047</fullName>
    </submittedName>
</protein>